<dbReference type="CDD" id="cd00093">
    <property type="entry name" value="HTH_XRE"/>
    <property type="match status" value="1"/>
</dbReference>
<evidence type="ECO:0000313" key="3">
    <source>
        <dbReference type="Proteomes" id="UP000254602"/>
    </source>
</evidence>
<reference evidence="2 3" key="1">
    <citation type="submission" date="2018-06" db="EMBL/GenBank/DDBJ databases">
        <authorList>
            <consortium name="Pathogen Informatics"/>
            <person name="Doyle S."/>
        </authorList>
    </citation>
    <scope>NUCLEOTIDE SEQUENCE [LARGE SCALE GENOMIC DNA]</scope>
    <source>
        <strain evidence="2 3">NCTC7914</strain>
    </source>
</reference>
<sequence length="150" mass="16853">MNLREAYAAVLQMLRDRQALTQYDVANGVTQSQVSRLEGRQSNPTLKTSRDLANALNLHPLAFLALVHAADEQKTARELLDQVFAELKRLEMLDAPLPQAPTKKAHPRTRSAEESLRKVQALKAQGKSQVEVIKLLGMPRSTVSRFWRKA</sequence>
<protein>
    <submittedName>
        <fullName evidence="2">DNA-binding protein</fullName>
    </submittedName>
</protein>
<dbReference type="RefSeq" id="WP_115275554.1">
    <property type="nucleotide sequence ID" value="NZ_UGUY01000001.1"/>
</dbReference>
<feature type="domain" description="HTH cro/C1-type" evidence="1">
    <location>
        <begin position="11"/>
        <end position="64"/>
    </location>
</feature>
<evidence type="ECO:0000259" key="1">
    <source>
        <dbReference type="PROSITE" id="PS50943"/>
    </source>
</evidence>
<evidence type="ECO:0000313" key="2">
    <source>
        <dbReference type="EMBL" id="SUD69803.1"/>
    </source>
</evidence>
<dbReference type="Gene3D" id="1.10.260.40">
    <property type="entry name" value="lambda repressor-like DNA-binding domains"/>
    <property type="match status" value="1"/>
</dbReference>
<accession>A0A379KP39</accession>
<name>A0A379KP39_PSEPU</name>
<organism evidence="2 3">
    <name type="scientific">Pseudomonas putida</name>
    <name type="common">Arthrobacter siderocapsulatus</name>
    <dbReference type="NCBI Taxonomy" id="303"/>
    <lineage>
        <taxon>Bacteria</taxon>
        <taxon>Pseudomonadati</taxon>
        <taxon>Pseudomonadota</taxon>
        <taxon>Gammaproteobacteria</taxon>
        <taxon>Pseudomonadales</taxon>
        <taxon>Pseudomonadaceae</taxon>
        <taxon>Pseudomonas</taxon>
    </lineage>
</organism>
<dbReference type="PROSITE" id="PS50943">
    <property type="entry name" value="HTH_CROC1"/>
    <property type="match status" value="1"/>
</dbReference>
<dbReference type="EMBL" id="UGUY01000001">
    <property type="protein sequence ID" value="SUD69803.1"/>
    <property type="molecule type" value="Genomic_DNA"/>
</dbReference>
<dbReference type="SUPFAM" id="SSF47413">
    <property type="entry name" value="lambda repressor-like DNA-binding domains"/>
    <property type="match status" value="1"/>
</dbReference>
<dbReference type="AlphaFoldDB" id="A0A379KP39"/>
<proteinExistence type="predicted"/>
<gene>
    <name evidence="2" type="ORF">NCTC7914_03951</name>
</gene>
<dbReference type="Proteomes" id="UP000254602">
    <property type="component" value="Unassembled WGS sequence"/>
</dbReference>
<dbReference type="InterPro" id="IPR010982">
    <property type="entry name" value="Lambda_DNA-bd_dom_sf"/>
</dbReference>
<dbReference type="GO" id="GO:0003677">
    <property type="term" value="F:DNA binding"/>
    <property type="evidence" value="ECO:0007669"/>
    <property type="project" value="UniProtKB-KW"/>
</dbReference>
<dbReference type="InterPro" id="IPR001387">
    <property type="entry name" value="Cro/C1-type_HTH"/>
</dbReference>
<keyword evidence="2" id="KW-0238">DNA-binding</keyword>
<dbReference type="SMART" id="SM00530">
    <property type="entry name" value="HTH_XRE"/>
    <property type="match status" value="1"/>
</dbReference>
<dbReference type="Pfam" id="PF01381">
    <property type="entry name" value="HTH_3"/>
    <property type="match status" value="1"/>
</dbReference>